<keyword evidence="2" id="KW-1185">Reference proteome</keyword>
<accession>A0A369JP48</accession>
<gene>
    <name evidence="1" type="ORF">Hypma_010679</name>
</gene>
<protein>
    <submittedName>
        <fullName evidence="1">Uncharacterized protein</fullName>
    </submittedName>
</protein>
<evidence type="ECO:0000313" key="2">
    <source>
        <dbReference type="Proteomes" id="UP000076154"/>
    </source>
</evidence>
<comment type="caution">
    <text evidence="1">The sequence shown here is derived from an EMBL/GenBank/DDBJ whole genome shotgun (WGS) entry which is preliminary data.</text>
</comment>
<dbReference type="EMBL" id="LUEZ02000052">
    <property type="protein sequence ID" value="RDB22155.1"/>
    <property type="molecule type" value="Genomic_DNA"/>
</dbReference>
<sequence>MCNLRVNGFEVHGSRISPIPHFACLVICPNVDDLWSSDASRSLSWLVTYVLYMDRAYVIEEPTPASMQPFSTQAFSISHGTSPIQAVRSPDSKPADAAHGWYPSVRDEPQAGVIISSDSTVYRSPLAEIIA</sequence>
<proteinExistence type="predicted"/>
<organism evidence="1 2">
    <name type="scientific">Hypsizygus marmoreus</name>
    <name type="common">White beech mushroom</name>
    <name type="synonym">Agaricus marmoreus</name>
    <dbReference type="NCBI Taxonomy" id="39966"/>
    <lineage>
        <taxon>Eukaryota</taxon>
        <taxon>Fungi</taxon>
        <taxon>Dikarya</taxon>
        <taxon>Basidiomycota</taxon>
        <taxon>Agaricomycotina</taxon>
        <taxon>Agaricomycetes</taxon>
        <taxon>Agaricomycetidae</taxon>
        <taxon>Agaricales</taxon>
        <taxon>Tricholomatineae</taxon>
        <taxon>Lyophyllaceae</taxon>
        <taxon>Hypsizygus</taxon>
    </lineage>
</organism>
<dbReference type="AlphaFoldDB" id="A0A369JP48"/>
<reference evidence="1" key="1">
    <citation type="submission" date="2018-04" db="EMBL/GenBank/DDBJ databases">
        <title>Whole genome sequencing of Hypsizygus marmoreus.</title>
        <authorList>
            <person name="Choi I.-G."/>
            <person name="Min B."/>
            <person name="Kim J.-G."/>
            <person name="Kim S."/>
            <person name="Oh Y.-L."/>
            <person name="Kong W.-S."/>
            <person name="Park H."/>
            <person name="Jeong J."/>
            <person name="Song E.-S."/>
        </authorList>
    </citation>
    <scope>NUCLEOTIDE SEQUENCE [LARGE SCALE GENOMIC DNA]</scope>
    <source>
        <strain evidence="1">51987-8</strain>
    </source>
</reference>
<name>A0A369JP48_HYPMA</name>
<dbReference type="Proteomes" id="UP000076154">
    <property type="component" value="Unassembled WGS sequence"/>
</dbReference>
<evidence type="ECO:0000313" key="1">
    <source>
        <dbReference type="EMBL" id="RDB22155.1"/>
    </source>
</evidence>
<dbReference type="InParanoid" id="A0A369JP48"/>